<dbReference type="OrthoDB" id="9801841at2"/>
<dbReference type="PANTHER" id="PTHR43289:SF6">
    <property type="entry name" value="SERINE_THREONINE-PROTEIN KINASE NEKL-3"/>
    <property type="match status" value="1"/>
</dbReference>
<evidence type="ECO:0000256" key="1">
    <source>
        <dbReference type="ARBA" id="ARBA00022679"/>
    </source>
</evidence>
<dbReference type="InterPro" id="IPR000719">
    <property type="entry name" value="Prot_kinase_dom"/>
</dbReference>
<dbReference type="PROSITE" id="PS00109">
    <property type="entry name" value="PROTEIN_KINASE_TYR"/>
    <property type="match status" value="1"/>
</dbReference>
<dbReference type="InterPro" id="IPR013229">
    <property type="entry name" value="PEGA"/>
</dbReference>
<sequence>MKELHRVEQVGLDAGLHVLVGAKLNMIAFSIGDIRTAHTSLSMLKEGQGPVPRARRQGRQAYRAQTCTPAPVLSSVAGANASIDALRAPSLYSGTDLGAIFHRADRLSKLRSSPANHAGRPLRTLSRRAQVLALERPLLFGKYTLLERVSVGGMAEVFRAKPLGAPDPNRYFALKRILPHLAEDDDFIRMFIDEARLTVQLRHPNVVQNFELGKFQSSFYILMEFVAGQDLLALQKLVRRQNTILSVDMACHILHEIACGMDYVHRKTDENGNPLNIIHRDISPQNVLVSWDGQVKVIDFGIAKAASQSTRTQVGVLKGKFGYMSPDQVRGHDIDHRSDIFAMGTLFWELLTNQRLFRGESQIETMRLIRDPQIDSPRHFNPKVPEQVEAIVMRALAAERDDRYQWASEMAADLKAYLTQQKPPYHRSQLTTWMRSAFAEEYDAEKEKRERFRRINTADDVRQVFSQNYGPGGDDGDVELEEATQIWDVDEAPDEGVDLDAFVANHTVVQAGGLELSDYEAWADAPDTIDETRDEVEARLDEVLAAEPTGQHTAASPRPALRPGFDGEATDVTGVANPQRALAAIQNTGTRETPSLPAAAPAATPSGIDTGTRRRIIAAFVTVLAVALLGTAALYLMMRKSAEPVAPPSATLDVQAAPAQGVSVWIDGVQRAEGSPATITDLAPGTYAVELRHPDYEPLVQSVQVGADERAELRADLAADVEVQLSWPPIEGLRVFVNTQEISVRERADALLGLPRGRHLVEALAPGHKPFSRFIHAEIGADNTVAIALEPSERLLIAGESAYEVTLNGRSYGPPPVVLTDLRPERVYTLELGTFKSAIGFPELGLGRIESDAVHELPVRTPEDYGWLSVTTGEDWWSVFIDDIPTGLVTPIEGDARIPVAAGQRTLSFRRGDRQVDFNIEVRAGEGTGFRRDLRFEL</sequence>
<dbReference type="InterPro" id="IPR008266">
    <property type="entry name" value="Tyr_kinase_AS"/>
</dbReference>
<evidence type="ECO:0000256" key="4">
    <source>
        <dbReference type="ARBA" id="ARBA00022840"/>
    </source>
</evidence>
<name>A0A5C6WZR7_9DELT</name>
<proteinExistence type="predicted"/>
<evidence type="ECO:0000313" key="8">
    <source>
        <dbReference type="Proteomes" id="UP000321046"/>
    </source>
</evidence>
<dbReference type="PROSITE" id="PS50011">
    <property type="entry name" value="PROTEIN_KINASE_DOM"/>
    <property type="match status" value="1"/>
</dbReference>
<keyword evidence="3 7" id="KW-0418">Kinase</keyword>
<protein>
    <submittedName>
        <fullName evidence="7">Protein kinase</fullName>
    </submittedName>
</protein>
<keyword evidence="5" id="KW-0472">Membrane</keyword>
<dbReference type="AlphaFoldDB" id="A0A5C6WZR7"/>
<keyword evidence="1" id="KW-0808">Transferase</keyword>
<feature type="transmembrane region" description="Helical" evidence="5">
    <location>
        <begin position="616"/>
        <end position="637"/>
    </location>
</feature>
<organism evidence="7 8">
    <name type="scientific">Lujinxingia vulgaris</name>
    <dbReference type="NCBI Taxonomy" id="2600176"/>
    <lineage>
        <taxon>Bacteria</taxon>
        <taxon>Deltaproteobacteria</taxon>
        <taxon>Bradymonadales</taxon>
        <taxon>Lujinxingiaceae</taxon>
        <taxon>Lujinxingia</taxon>
    </lineage>
</organism>
<dbReference type="CDD" id="cd14014">
    <property type="entry name" value="STKc_PknB_like"/>
    <property type="match status" value="1"/>
</dbReference>
<keyword evidence="5" id="KW-0812">Transmembrane</keyword>
<feature type="domain" description="Protein kinase" evidence="6">
    <location>
        <begin position="143"/>
        <end position="418"/>
    </location>
</feature>
<dbReference type="SUPFAM" id="SSF56112">
    <property type="entry name" value="Protein kinase-like (PK-like)"/>
    <property type="match status" value="1"/>
</dbReference>
<dbReference type="PANTHER" id="PTHR43289">
    <property type="entry name" value="MITOGEN-ACTIVATED PROTEIN KINASE KINASE KINASE 20-RELATED"/>
    <property type="match status" value="1"/>
</dbReference>
<dbReference type="Gene3D" id="1.10.510.10">
    <property type="entry name" value="Transferase(Phosphotransferase) domain 1"/>
    <property type="match status" value="1"/>
</dbReference>
<gene>
    <name evidence="7" type="ORF">FRC96_19495</name>
</gene>
<dbReference type="GO" id="GO:0004674">
    <property type="term" value="F:protein serine/threonine kinase activity"/>
    <property type="evidence" value="ECO:0007669"/>
    <property type="project" value="TreeGrafter"/>
</dbReference>
<evidence type="ECO:0000256" key="3">
    <source>
        <dbReference type="ARBA" id="ARBA00022777"/>
    </source>
</evidence>
<dbReference type="Gene3D" id="3.30.200.20">
    <property type="entry name" value="Phosphorylase Kinase, domain 1"/>
    <property type="match status" value="1"/>
</dbReference>
<dbReference type="Proteomes" id="UP000321046">
    <property type="component" value="Unassembled WGS sequence"/>
</dbReference>
<reference evidence="7 8" key="1">
    <citation type="submission" date="2019-08" db="EMBL/GenBank/DDBJ databases">
        <title>Bradymonadales sp. TMQ2.</title>
        <authorList>
            <person name="Liang Q."/>
        </authorList>
    </citation>
    <scope>NUCLEOTIDE SEQUENCE [LARGE SCALE GENOMIC DNA]</scope>
    <source>
        <strain evidence="7 8">TMQ2</strain>
    </source>
</reference>
<evidence type="ECO:0000313" key="7">
    <source>
        <dbReference type="EMBL" id="TXD31929.1"/>
    </source>
</evidence>
<accession>A0A5C6WZR7</accession>
<evidence type="ECO:0000256" key="2">
    <source>
        <dbReference type="ARBA" id="ARBA00022741"/>
    </source>
</evidence>
<dbReference type="Pfam" id="PF08308">
    <property type="entry name" value="PEGA"/>
    <property type="match status" value="1"/>
</dbReference>
<dbReference type="InterPro" id="IPR011009">
    <property type="entry name" value="Kinase-like_dom_sf"/>
</dbReference>
<comment type="caution">
    <text evidence="7">The sequence shown here is derived from an EMBL/GenBank/DDBJ whole genome shotgun (WGS) entry which is preliminary data.</text>
</comment>
<evidence type="ECO:0000256" key="5">
    <source>
        <dbReference type="SAM" id="Phobius"/>
    </source>
</evidence>
<keyword evidence="5" id="KW-1133">Transmembrane helix</keyword>
<dbReference type="GO" id="GO:0005524">
    <property type="term" value="F:ATP binding"/>
    <property type="evidence" value="ECO:0007669"/>
    <property type="project" value="UniProtKB-KW"/>
</dbReference>
<keyword evidence="2" id="KW-0547">Nucleotide-binding</keyword>
<dbReference type="EMBL" id="VOSL01000143">
    <property type="protein sequence ID" value="TXD31929.1"/>
    <property type="molecule type" value="Genomic_DNA"/>
</dbReference>
<keyword evidence="4" id="KW-0067">ATP-binding</keyword>
<dbReference type="Pfam" id="PF00069">
    <property type="entry name" value="Pkinase"/>
    <property type="match status" value="1"/>
</dbReference>
<evidence type="ECO:0000259" key="6">
    <source>
        <dbReference type="PROSITE" id="PS50011"/>
    </source>
</evidence>